<dbReference type="Gene3D" id="1.10.506.10">
    <property type="entry name" value="GTPase Activation - p120gap, domain 1"/>
    <property type="match status" value="2"/>
</dbReference>
<dbReference type="STRING" id="1262450.S3C6I6"/>
<name>S3C6I6_OPHP1</name>
<dbReference type="PROSITE" id="PS50018">
    <property type="entry name" value="RAS_GTPASE_ACTIV_2"/>
    <property type="match status" value="1"/>
</dbReference>
<evidence type="ECO:0000259" key="4">
    <source>
        <dbReference type="PROSITE" id="PS50018"/>
    </source>
</evidence>
<evidence type="ECO:0000256" key="3">
    <source>
        <dbReference type="SAM" id="MobiDB-lite"/>
    </source>
</evidence>
<dbReference type="Gene3D" id="3.40.525.10">
    <property type="entry name" value="CRAL-TRIO lipid binding domain"/>
    <property type="match status" value="1"/>
</dbReference>
<dbReference type="PANTHER" id="PTHR10194">
    <property type="entry name" value="RAS GTPASE-ACTIVATING PROTEINS"/>
    <property type="match status" value="1"/>
</dbReference>
<dbReference type="OrthoDB" id="28245at2759"/>
<dbReference type="HOGENOM" id="CLU_000249_0_2_1"/>
<dbReference type="eggNOG" id="KOG1826">
    <property type="taxonomic scope" value="Eukaryota"/>
</dbReference>
<dbReference type="GO" id="GO:0007165">
    <property type="term" value="P:signal transduction"/>
    <property type="evidence" value="ECO:0007669"/>
    <property type="project" value="UniProtKB-ARBA"/>
</dbReference>
<evidence type="ECO:0000256" key="1">
    <source>
        <dbReference type="ARBA" id="ARBA00022468"/>
    </source>
</evidence>
<dbReference type="Pfam" id="PF00616">
    <property type="entry name" value="RasGAP"/>
    <property type="match status" value="1"/>
</dbReference>
<dbReference type="Pfam" id="PF21877">
    <property type="entry name" value="PH_NF1"/>
    <property type="match status" value="1"/>
</dbReference>
<keyword evidence="6" id="KW-1185">Reference proteome</keyword>
<gene>
    <name evidence="5" type="ORF">F503_08152</name>
</gene>
<dbReference type="CDD" id="cd05392">
    <property type="entry name" value="RasGAP_Neurofibromin_like"/>
    <property type="match status" value="1"/>
</dbReference>
<dbReference type="Pfam" id="PF13716">
    <property type="entry name" value="CRAL_TRIO_2"/>
    <property type="match status" value="1"/>
</dbReference>
<dbReference type="PANTHER" id="PTHR10194:SF142">
    <property type="entry name" value="NEUROFIBROMIN"/>
    <property type="match status" value="1"/>
</dbReference>
<reference evidence="5 6" key="1">
    <citation type="journal article" date="2013" name="BMC Genomics">
        <title>The genome and transcriptome of the pine saprophyte Ophiostoma piceae, and a comparison with the bark beetle-associated pine pathogen Grosmannia clavigera.</title>
        <authorList>
            <person name="Haridas S."/>
            <person name="Wang Y."/>
            <person name="Lim L."/>
            <person name="Massoumi Alamouti S."/>
            <person name="Jackman S."/>
            <person name="Docking R."/>
            <person name="Robertson G."/>
            <person name="Birol I."/>
            <person name="Bohlmann J."/>
            <person name="Breuil C."/>
        </authorList>
    </citation>
    <scope>NUCLEOTIDE SEQUENCE [LARGE SCALE GENOMIC DNA]</scope>
    <source>
        <strain evidence="5 6">UAMH 11346</strain>
    </source>
</reference>
<dbReference type="GO" id="GO:0005096">
    <property type="term" value="F:GTPase activator activity"/>
    <property type="evidence" value="ECO:0007669"/>
    <property type="project" value="UniProtKB-KW"/>
</dbReference>
<dbReference type="OMA" id="TKEPYMF"/>
<evidence type="ECO:0000313" key="5">
    <source>
        <dbReference type="EMBL" id="EPE07501.1"/>
    </source>
</evidence>
<dbReference type="InterPro" id="IPR011993">
    <property type="entry name" value="PH-like_dom_sf"/>
</dbReference>
<dbReference type="InterPro" id="IPR016024">
    <property type="entry name" value="ARM-type_fold"/>
</dbReference>
<dbReference type="InterPro" id="IPR023152">
    <property type="entry name" value="RasGAP_CS"/>
</dbReference>
<dbReference type="SUPFAM" id="SSF48350">
    <property type="entry name" value="GTPase activation domain, GAP"/>
    <property type="match status" value="1"/>
</dbReference>
<keyword evidence="1" id="KW-0343">GTPase activation</keyword>
<dbReference type="Proteomes" id="UP000016923">
    <property type="component" value="Unassembled WGS sequence"/>
</dbReference>
<evidence type="ECO:0000256" key="2">
    <source>
        <dbReference type="ARBA" id="ARBA00022553"/>
    </source>
</evidence>
<proteinExistence type="predicted"/>
<keyword evidence="2" id="KW-0597">Phosphoprotein</keyword>
<protein>
    <submittedName>
        <fullName evidence="5">Gtpase-activator protein for ras-like gtpase</fullName>
    </submittedName>
</protein>
<accession>S3C6I6</accession>
<dbReference type="Gene3D" id="2.30.29.30">
    <property type="entry name" value="Pleckstrin-homology domain (PH domain)/Phosphotyrosine-binding domain (PTB)"/>
    <property type="match status" value="1"/>
</dbReference>
<dbReference type="InterPro" id="IPR036865">
    <property type="entry name" value="CRAL-TRIO_dom_sf"/>
</dbReference>
<dbReference type="SMART" id="SM00323">
    <property type="entry name" value="RasGAP"/>
    <property type="match status" value="1"/>
</dbReference>
<dbReference type="VEuPathDB" id="FungiDB:F503_08152"/>
<dbReference type="InterPro" id="IPR039360">
    <property type="entry name" value="Ras_GTPase"/>
</dbReference>
<dbReference type="InterPro" id="IPR054071">
    <property type="entry name" value="PH_NF1"/>
</dbReference>
<dbReference type="PROSITE" id="PS00509">
    <property type="entry name" value="RAS_GTPASE_ACTIV_1"/>
    <property type="match status" value="1"/>
</dbReference>
<organism evidence="5 6">
    <name type="scientific">Ophiostoma piceae (strain UAMH 11346)</name>
    <name type="common">Sap stain fungus</name>
    <dbReference type="NCBI Taxonomy" id="1262450"/>
    <lineage>
        <taxon>Eukaryota</taxon>
        <taxon>Fungi</taxon>
        <taxon>Dikarya</taxon>
        <taxon>Ascomycota</taxon>
        <taxon>Pezizomycotina</taxon>
        <taxon>Sordariomycetes</taxon>
        <taxon>Sordariomycetidae</taxon>
        <taxon>Ophiostomatales</taxon>
        <taxon>Ophiostomataceae</taxon>
        <taxon>Ophiostoma</taxon>
    </lineage>
</organism>
<dbReference type="InterPro" id="IPR008936">
    <property type="entry name" value="Rho_GTPase_activation_prot"/>
</dbReference>
<feature type="domain" description="Ras-GAP" evidence="4">
    <location>
        <begin position="1216"/>
        <end position="1409"/>
    </location>
</feature>
<feature type="region of interest" description="Disordered" evidence="3">
    <location>
        <begin position="183"/>
        <end position="202"/>
    </location>
</feature>
<evidence type="ECO:0000313" key="6">
    <source>
        <dbReference type="Proteomes" id="UP000016923"/>
    </source>
</evidence>
<dbReference type="InterPro" id="IPR001251">
    <property type="entry name" value="CRAL-TRIO_dom"/>
</dbReference>
<sequence>MNADPGYVHCLVERLANRLPHRTGAPSDSLLHDEIVLITHTTLVKISTSSIVIVLDTILKRLEELCHPHSKNAATHPTHVLLSELYLLALLADCCSSHWDASSTAAAAAAATADLASSTSTRGATQFDDSTGRRKARYPPPVVLDGSLVRRIFDIAKIFLNPTPDGQVLSSKTILDDYASESLSIPSSSASDTPKTPVSTRSEDVIDASQMLDSRISEIETHVKVIVEYVTASSWKPSMEYFKGVVHKIRTVLSTQVPPPQNTVNIEEEQSCLVVLRLMAYFSVSRQKMGQILQEVCSSFLHFRKQFQNAVAIATPLLIIRWIERFPHEFVELHLMRLRVDNTAETLFDMAQTIGDNIRRKTLLFPMQTSLLFLTPDVFEVATNLREARGGGMAKKVAFLEGLRKMLRNKNDQAAYCLVTLLRVARHFDIDGDAAIVSYAMDFQDEVRDAIFYKAPGSPEPAFYDQDLITASFVSLTHLNFDMCMDSLCISCISPTAPQPFKIAVIQACSHFARLENSKLYEPLYRSTSAFIQSQMRIMSTHLTSTYASASALQQRSVDYGVPIPMICSILEFLAASPATLFQGEPEDPVDGDSFFQSNIEAFMACMIVADESVRQLAVGVAPRLFTEDIVSRYKKLSLPGSQKFKTNFWKLSSLVLSSMCDKISPYRLEAGLKSMHGYLASRLLLVRSVRELSELPEEITERTACSTKLETLFLVSLCSSDIETCQIVTSCICLFLEECQIIDATSKGAKSHSAFLRNADVFTEISSKEFRFTGLVAFQRRINGLLRKIQYPSSSILFAWEIAYEKWMHLSKDVSTLSSEALSERTLVEWRNYSGFLASLGGICTADQASMIDEPTVSGLRWIDRVSSENSEDAYLDRFLRIGIRLLSSPNVRVRETMREALSTEISTALFQPLFKTLDTELDTLFAGALEQQNSSRDSEVSFVEQSVTLLRVLVERLDSPTDLGAASSIHLGALTLNFAKLLLSTPDTPKSLRVKIKTCQLCEAVTKKKEHLNFRDDVSIRNQLLEIIFSWIARTGSSDYAYSGAAGSRQEELFRVQKDLDKACLKCLAELTYRLPLQPGDSQTDVGTTELKTQLFEAYFNRFLSLLNIEQIENVSGAARDETCSSELAITILSNLLSANLDVGLERSLIIGYHEDVEIRTAFIRVLSNILTQGTELSNLSDTAVSDKYDELIDIITNDTSLATAMAAMCPSSEVDELTISLLNIFESRGLGFELLEAVIKLEVEETESESELLRRSCVATKMLSIYAKWKGSAYLKATLRKVLERLMLTSSELDFELDPARVRSQDELHSNAMQLRIVAKVFIDDICASSSKIPPAFRKICSIILSAVTMRFPEAKYTGVGAFIFLRFFCPAIVSPEVEGLVPAPPSKEMRRGLLLIAKIIQNLANNVLFGAKEPYMYPLNEFLSQNIYDVTTFLRKISVAPESVEGAAKGEISNFGAAVSVHRFLCDHWDQIRQRLASQERRDFVRSPGEGPRTRSPVLESLRNLVTNLGPPPMAITWNRPQITLNAPPAYSQFQTFMLRNAFRSGESYITARAIFDGGENRDGVSLICIVLRHIDTDTIDYDTLIYCYLKIASRLWHKPFGLLIDATCYAGQNEPPDEIFHKLEALTPTELYRQFTCIYIYNMNSAFRKCFRRILRTTTKNEGGVFHPDNVEYRFHTDLQEMQADFDLSHLHLPRDTISLVGDAKYVFQQTTRISKSRGEFDVVIKVGNQFVQLTTLEKQEIHQGFGLSAHFNDIFRISEIETAIVQATPDDEMTFGLRTDNGRVLMHFTSPQKQDIIQAITMAKAKASRDVRRPKSLEGLVRPQDVPGTLLNLSLASLSSSDHTLRYSAYNLLGALCHTFKFSMASNLLCIKDISVPLDPSKFIINISKVLAQTEPQLTYDFMNDFFKHWRRLSEEQKPLSLAYMAPWIPGLRTSLLATDTESDKARDKISVIFRELIGVALGDSPIGYVLEQTVWPAIYKDETLLDIFVEELVKRALSIGIQGIHGRQVEVLCSIITSIGTITIRGKIISRIRKALNRSSLSPTAHLQDNKVWAEICVLLQFCVSLSFDSGVQAQLYLPEIFHIVTMLANTGKPDVRILVHRLLANTLHAVCTSFDLDEMRLSKLRGALESLSDGKGDLSSGHISAAFGRDGASITTNQDVGVSLAAIESLAGLLFELCSVAAPSVDVANTWRARWMGLVASTAFQLNPAIQPRAFTVMGCLAREEVDDDLLYQVLVALRTSIIQFNDKDSNSDMLVAIVTSLSKMMAKLQSASRYGYQLFWLSVSLLRLVPPNLFNCTAQFLESVLTNISTLDEMRGDRMVPFLLQGRAPLEEAALQLDEAYGIHFTRENFHFAACSCLVRGLTDTVTRSTALRVLSTFLELTSWTPSDKDPKAIDMSGSPYMAMIIARVGSIEELKDSLWHVGTNPAQIPNLLQVHSIQDLKQMKEKDLLLNTAMELVDFQFLEDALQNRALRWLNVLAKEKPNVILHLCSELEPILDEVLSDCQNSSTLDAAHELVQTLSSNPKFAQARASAERLKSILNDLGFGGLWRSCTLTSSHDAPHDDLRDDTEDAHKEQKDYKHCNFWTDQLIGLIIN</sequence>
<dbReference type="EMBL" id="KE148151">
    <property type="protein sequence ID" value="EPE07501.1"/>
    <property type="molecule type" value="Genomic_DNA"/>
</dbReference>
<dbReference type="InterPro" id="IPR001936">
    <property type="entry name" value="RasGAP_dom"/>
</dbReference>
<dbReference type="SUPFAM" id="SSF48371">
    <property type="entry name" value="ARM repeat"/>
    <property type="match status" value="1"/>
</dbReference>